<evidence type="ECO:0000313" key="2">
    <source>
        <dbReference type="Proteomes" id="UP000652761"/>
    </source>
</evidence>
<keyword evidence="2" id="KW-1185">Reference proteome</keyword>
<dbReference type="EMBL" id="NMUH01000541">
    <property type="protein sequence ID" value="MQL81026.1"/>
    <property type="molecule type" value="Genomic_DNA"/>
</dbReference>
<sequence>MLPSSTGISPSKLFLNRYTVSSSCNFPSSGGMAPPRFPISAQSLTCSFDFLVTRFPTSLELLGSKELVVWWPSIGVLGRGSRKSVLKCADCSPPSKLFEQAGLAGANLLLALRENHREMRGCPSIAKSGQDGSNWVSAKMVSLCPVAPKG</sequence>
<gene>
    <name evidence="1" type="ORF">Taro_013476</name>
</gene>
<proteinExistence type="predicted"/>
<evidence type="ECO:0000313" key="1">
    <source>
        <dbReference type="EMBL" id="MQL81026.1"/>
    </source>
</evidence>
<organism evidence="1 2">
    <name type="scientific">Colocasia esculenta</name>
    <name type="common">Wild taro</name>
    <name type="synonym">Arum esculentum</name>
    <dbReference type="NCBI Taxonomy" id="4460"/>
    <lineage>
        <taxon>Eukaryota</taxon>
        <taxon>Viridiplantae</taxon>
        <taxon>Streptophyta</taxon>
        <taxon>Embryophyta</taxon>
        <taxon>Tracheophyta</taxon>
        <taxon>Spermatophyta</taxon>
        <taxon>Magnoliopsida</taxon>
        <taxon>Liliopsida</taxon>
        <taxon>Araceae</taxon>
        <taxon>Aroideae</taxon>
        <taxon>Colocasieae</taxon>
        <taxon>Colocasia</taxon>
    </lineage>
</organism>
<comment type="caution">
    <text evidence="1">The sequence shown here is derived from an EMBL/GenBank/DDBJ whole genome shotgun (WGS) entry which is preliminary data.</text>
</comment>
<dbReference type="OrthoDB" id="10654219at2759"/>
<dbReference type="Proteomes" id="UP000652761">
    <property type="component" value="Unassembled WGS sequence"/>
</dbReference>
<reference evidence="1" key="1">
    <citation type="submission" date="2017-07" db="EMBL/GenBank/DDBJ databases">
        <title>Taro Niue Genome Assembly and Annotation.</title>
        <authorList>
            <person name="Atibalentja N."/>
            <person name="Keating K."/>
            <person name="Fields C.J."/>
        </authorList>
    </citation>
    <scope>NUCLEOTIDE SEQUENCE</scope>
    <source>
        <strain evidence="1">Niue_2</strain>
        <tissue evidence="1">Leaf</tissue>
    </source>
</reference>
<name>A0A843UG31_COLES</name>
<dbReference type="AlphaFoldDB" id="A0A843UG31"/>
<protein>
    <submittedName>
        <fullName evidence="1">Uncharacterized protein</fullName>
    </submittedName>
</protein>
<accession>A0A843UG31</accession>